<dbReference type="AlphaFoldDB" id="A0A0B7NTD9"/>
<evidence type="ECO:0000313" key="3">
    <source>
        <dbReference type="Proteomes" id="UP000054107"/>
    </source>
</evidence>
<proteinExistence type="predicted"/>
<dbReference type="EMBL" id="LN733911">
    <property type="protein sequence ID" value="CEP18785.1"/>
    <property type="molecule type" value="Genomic_DNA"/>
</dbReference>
<reference evidence="2 3" key="1">
    <citation type="submission" date="2014-09" db="EMBL/GenBank/DDBJ databases">
        <authorList>
            <person name="Ellenberger Sabrina"/>
        </authorList>
    </citation>
    <scope>NUCLEOTIDE SEQUENCE [LARGE SCALE GENOMIC DNA]</scope>
    <source>
        <strain evidence="2 3">CBS 412.66</strain>
    </source>
</reference>
<sequence length="99" mass="11346">MERAKSVETDPSPEHYTRKEGLSAPFKKTMPSKGPQTLTKNSLTSKAYQSRQECDETDPSPEHYTRKEGLSTLFKKTMPFKEPHHGKTTSHHQLSITWD</sequence>
<evidence type="ECO:0000256" key="1">
    <source>
        <dbReference type="SAM" id="MobiDB-lite"/>
    </source>
</evidence>
<keyword evidence="3" id="KW-1185">Reference proteome</keyword>
<feature type="compositionally biased region" description="Basic and acidic residues" evidence="1">
    <location>
        <begin position="1"/>
        <end position="21"/>
    </location>
</feature>
<evidence type="ECO:0000313" key="2">
    <source>
        <dbReference type="EMBL" id="CEP18785.1"/>
    </source>
</evidence>
<organism evidence="2 3">
    <name type="scientific">Parasitella parasitica</name>
    <dbReference type="NCBI Taxonomy" id="35722"/>
    <lineage>
        <taxon>Eukaryota</taxon>
        <taxon>Fungi</taxon>
        <taxon>Fungi incertae sedis</taxon>
        <taxon>Mucoromycota</taxon>
        <taxon>Mucoromycotina</taxon>
        <taxon>Mucoromycetes</taxon>
        <taxon>Mucorales</taxon>
        <taxon>Mucorineae</taxon>
        <taxon>Mucoraceae</taxon>
        <taxon>Parasitella</taxon>
    </lineage>
</organism>
<dbReference type="OrthoDB" id="2218328at2759"/>
<protein>
    <submittedName>
        <fullName evidence="2">Uncharacterized protein</fullName>
    </submittedName>
</protein>
<gene>
    <name evidence="2" type="primary">PARPA_13092.1 scaffold 45923</name>
</gene>
<name>A0A0B7NTD9_9FUNG</name>
<feature type="compositionally biased region" description="Basic and acidic residues" evidence="1">
    <location>
        <begin position="60"/>
        <end position="69"/>
    </location>
</feature>
<accession>A0A0B7NTD9</accession>
<feature type="region of interest" description="Disordered" evidence="1">
    <location>
        <begin position="80"/>
        <end position="99"/>
    </location>
</feature>
<dbReference type="Proteomes" id="UP000054107">
    <property type="component" value="Unassembled WGS sequence"/>
</dbReference>
<feature type="region of interest" description="Disordered" evidence="1">
    <location>
        <begin position="1"/>
        <end position="69"/>
    </location>
</feature>
<feature type="compositionally biased region" description="Polar residues" evidence="1">
    <location>
        <begin position="34"/>
        <end position="51"/>
    </location>
</feature>